<feature type="non-terminal residue" evidence="1">
    <location>
        <position position="174"/>
    </location>
</feature>
<feature type="non-terminal residue" evidence="1">
    <location>
        <position position="1"/>
    </location>
</feature>
<proteinExistence type="predicted"/>
<sequence>IARAGKGTAVFVAENENPDAKLMALLRAARGAVVEDLTVDWGSGAKDDEPLDIEDDFELVSLPGDTPVDVKLSHPISLYDERSNQNSPELGPQKMTVHLPPSPMIQQAPKSDKLPIPLYPGFRCNIFAIARKGENPGPHSPYIEVKGNVLGKTVSLQIPVEPIHDHPATTANTK</sequence>
<comment type="caution">
    <text evidence="1">The sequence shown here is derived from an EMBL/GenBank/DDBJ whole genome shotgun (WGS) entry which is preliminary data.</text>
</comment>
<organism evidence="1 2">
    <name type="scientific">Acaulospora colombiana</name>
    <dbReference type="NCBI Taxonomy" id="27376"/>
    <lineage>
        <taxon>Eukaryota</taxon>
        <taxon>Fungi</taxon>
        <taxon>Fungi incertae sedis</taxon>
        <taxon>Mucoromycota</taxon>
        <taxon>Glomeromycotina</taxon>
        <taxon>Glomeromycetes</taxon>
        <taxon>Diversisporales</taxon>
        <taxon>Acaulosporaceae</taxon>
        <taxon>Acaulospora</taxon>
    </lineage>
</organism>
<protein>
    <submittedName>
        <fullName evidence="1">10966_t:CDS:1</fullName>
    </submittedName>
</protein>
<dbReference type="EMBL" id="CAJVPT010069489">
    <property type="protein sequence ID" value="CAG8778106.1"/>
    <property type="molecule type" value="Genomic_DNA"/>
</dbReference>
<evidence type="ECO:0000313" key="2">
    <source>
        <dbReference type="Proteomes" id="UP000789525"/>
    </source>
</evidence>
<gene>
    <name evidence="1" type="ORF">ACOLOM_LOCUS14197</name>
</gene>
<reference evidence="1" key="1">
    <citation type="submission" date="2021-06" db="EMBL/GenBank/DDBJ databases">
        <authorList>
            <person name="Kallberg Y."/>
            <person name="Tangrot J."/>
            <person name="Rosling A."/>
        </authorList>
    </citation>
    <scope>NUCLEOTIDE SEQUENCE</scope>
    <source>
        <strain evidence="1">CL356</strain>
    </source>
</reference>
<dbReference type="Proteomes" id="UP000789525">
    <property type="component" value="Unassembled WGS sequence"/>
</dbReference>
<name>A0ACA9R5E2_9GLOM</name>
<evidence type="ECO:0000313" key="1">
    <source>
        <dbReference type="EMBL" id="CAG8778106.1"/>
    </source>
</evidence>
<accession>A0ACA9R5E2</accession>
<keyword evidence="2" id="KW-1185">Reference proteome</keyword>